<gene>
    <name evidence="2" type="ORF">UC3_02368</name>
</gene>
<dbReference type="HOGENOM" id="CLU_107462_2_0_9"/>
<comment type="caution">
    <text evidence="2">The sequence shown here is derived from an EMBL/GenBank/DDBJ whole genome shotgun (WGS) entry which is preliminary data.</text>
</comment>
<dbReference type="EMBL" id="AJAT01000017">
    <property type="protein sequence ID" value="EOL42020.1"/>
    <property type="molecule type" value="Genomic_DNA"/>
</dbReference>
<evidence type="ECO:0000313" key="3">
    <source>
        <dbReference type="Proteomes" id="UP000013785"/>
    </source>
</evidence>
<evidence type="ECO:0000313" key="2">
    <source>
        <dbReference type="EMBL" id="EOL42020.1"/>
    </source>
</evidence>
<dbReference type="InterPro" id="IPR019096">
    <property type="entry name" value="YopX_protein"/>
</dbReference>
<name>R3WJH7_9ENTE</name>
<dbReference type="SUPFAM" id="SSF159006">
    <property type="entry name" value="YopX-like"/>
    <property type="match status" value="1"/>
</dbReference>
<feature type="domain" description="YopX protein" evidence="1">
    <location>
        <begin position="55"/>
        <end position="110"/>
    </location>
</feature>
<dbReference type="Proteomes" id="UP000013785">
    <property type="component" value="Unassembled WGS sequence"/>
</dbReference>
<dbReference type="OrthoDB" id="1809393at2"/>
<keyword evidence="3" id="KW-1185">Reference proteome</keyword>
<dbReference type="Pfam" id="PF09643">
    <property type="entry name" value="YopX"/>
    <property type="match status" value="1"/>
</dbReference>
<dbReference type="InterPro" id="IPR023385">
    <property type="entry name" value="YopX-like_C"/>
</dbReference>
<proteinExistence type="predicted"/>
<dbReference type="AlphaFoldDB" id="R3WJH7"/>
<sequence length="139" mass="16062">MREIKFRGKPVDPSIGDRWLTGFGVAVVELSEEYSKKVGYSKEVYLYTEGGIFQVSEESVGQYTGLIDRNDKEICIGDYWQAVDRLSEKTFKGLVYWLNGCIMFDNWNAHEFLNRFQFIEITGNVIDQFNMLKESGTSE</sequence>
<reference evidence="2 3" key="1">
    <citation type="submission" date="2013-02" db="EMBL/GenBank/DDBJ databases">
        <title>The Genome Sequence of Enterococcus phoeniculicola BAA-412.</title>
        <authorList>
            <consortium name="The Broad Institute Genome Sequencing Platform"/>
            <consortium name="The Broad Institute Genome Sequencing Center for Infectious Disease"/>
            <person name="Earl A.M."/>
            <person name="Gilmore M.S."/>
            <person name="Lebreton F."/>
            <person name="Walker B."/>
            <person name="Young S.K."/>
            <person name="Zeng Q."/>
            <person name="Gargeya S."/>
            <person name="Fitzgerald M."/>
            <person name="Haas B."/>
            <person name="Abouelleil A."/>
            <person name="Alvarado L."/>
            <person name="Arachchi H.M."/>
            <person name="Berlin A.M."/>
            <person name="Chapman S.B."/>
            <person name="Dewar J."/>
            <person name="Goldberg J."/>
            <person name="Griggs A."/>
            <person name="Gujja S."/>
            <person name="Hansen M."/>
            <person name="Howarth C."/>
            <person name="Imamovic A."/>
            <person name="Larimer J."/>
            <person name="McCowan C."/>
            <person name="Murphy C."/>
            <person name="Neiman D."/>
            <person name="Pearson M."/>
            <person name="Priest M."/>
            <person name="Roberts A."/>
            <person name="Saif S."/>
            <person name="Shea T."/>
            <person name="Sisk P."/>
            <person name="Sykes S."/>
            <person name="Wortman J."/>
            <person name="Nusbaum C."/>
            <person name="Birren B."/>
        </authorList>
    </citation>
    <scope>NUCLEOTIDE SEQUENCE [LARGE SCALE GENOMIC DNA]</scope>
    <source>
        <strain evidence="2 3">ATCC BAA-412</strain>
    </source>
</reference>
<accession>R3WJH7</accession>
<organism evidence="2 3">
    <name type="scientific">Enterococcus phoeniculicola ATCC BAA-412</name>
    <dbReference type="NCBI Taxonomy" id="1158610"/>
    <lineage>
        <taxon>Bacteria</taxon>
        <taxon>Bacillati</taxon>
        <taxon>Bacillota</taxon>
        <taxon>Bacilli</taxon>
        <taxon>Lactobacillales</taxon>
        <taxon>Enterococcaceae</taxon>
        <taxon>Enterococcus</taxon>
    </lineage>
</organism>
<protein>
    <recommendedName>
        <fullName evidence="1">YopX protein domain-containing protein</fullName>
    </recommendedName>
</protein>
<evidence type="ECO:0000259" key="1">
    <source>
        <dbReference type="Pfam" id="PF09643"/>
    </source>
</evidence>
<dbReference type="PATRIC" id="fig|1158610.3.peg.2344"/>
<dbReference type="RefSeq" id="WP_010769012.1">
    <property type="nucleotide sequence ID" value="NZ_ASWE01000001.1"/>
</dbReference>
<dbReference type="Gene3D" id="2.30.30.290">
    <property type="entry name" value="YopX-like domains"/>
    <property type="match status" value="1"/>
</dbReference>